<keyword evidence="4" id="KW-1003">Cell membrane</keyword>
<keyword evidence="7" id="KW-0653">Protein transport</keyword>
<sequence length="296" mass="32490">MNTLADKLPKSLNLSEVNLIKLNRVFPPVFTIILIIACSYTLSQITWLLVPGEEEQSAPRNFKSGNAKKLQNRNYNEITNAHLFGVFQKSTSKPTQTIAPETRLNLVLKGVLATKPMEYGNAIIAMGKNGKEETYSIGDKVSSATVKEIYADRVILERSGKLETLRMPKDKSDNLIKSAPQSSTRQSKPATGPGAVLSDIRKQILKNPTSFGKYAIPVPVNKNGRTVGYRLQPQGDRSLFDAVGLDPDDVIIAVNGVELNNPTKGLKALRSLQRAKSIDLTVLRNGAELPLHFDIP</sequence>
<dbReference type="AlphaFoldDB" id="A0A370DD86"/>
<evidence type="ECO:0000256" key="6">
    <source>
        <dbReference type="ARBA" id="ARBA00022692"/>
    </source>
</evidence>
<dbReference type="InterPro" id="IPR001639">
    <property type="entry name" value="T2SS_protein-GspC"/>
</dbReference>
<feature type="domain" description="Type II secretion system protein GspC N-terminal" evidence="11">
    <location>
        <begin position="34"/>
        <end position="167"/>
    </location>
</feature>
<keyword evidence="6" id="KW-0812">Transmembrane</keyword>
<keyword evidence="5" id="KW-0997">Cell inner membrane</keyword>
<dbReference type="NCBIfam" id="TIGR01713">
    <property type="entry name" value="typeII_sec_gspC"/>
    <property type="match status" value="1"/>
</dbReference>
<dbReference type="GO" id="GO:0015628">
    <property type="term" value="P:protein secretion by the type II secretion system"/>
    <property type="evidence" value="ECO:0007669"/>
    <property type="project" value="InterPro"/>
</dbReference>
<dbReference type="InterPro" id="IPR024961">
    <property type="entry name" value="T2SS_GspC_N"/>
</dbReference>
<dbReference type="EMBL" id="QFXC01000011">
    <property type="protein sequence ID" value="RDH82875.1"/>
    <property type="molecule type" value="Genomic_DNA"/>
</dbReference>
<evidence type="ECO:0000256" key="4">
    <source>
        <dbReference type="ARBA" id="ARBA00022475"/>
    </source>
</evidence>
<evidence type="ECO:0000256" key="8">
    <source>
        <dbReference type="ARBA" id="ARBA00022989"/>
    </source>
</evidence>
<protein>
    <submittedName>
        <fullName evidence="12">Type II secretion system protein GspC</fullName>
    </submittedName>
</protein>
<evidence type="ECO:0000313" key="12">
    <source>
        <dbReference type="EMBL" id="RDH82875.1"/>
    </source>
</evidence>
<evidence type="ECO:0000256" key="1">
    <source>
        <dbReference type="ARBA" id="ARBA00004533"/>
    </source>
</evidence>
<evidence type="ECO:0000259" key="11">
    <source>
        <dbReference type="Pfam" id="PF11356"/>
    </source>
</evidence>
<accession>A0A370DD86</accession>
<dbReference type="Gene3D" id="2.30.42.10">
    <property type="match status" value="1"/>
</dbReference>
<dbReference type="GO" id="GO:0005886">
    <property type="term" value="C:plasma membrane"/>
    <property type="evidence" value="ECO:0007669"/>
    <property type="project" value="UniProtKB-SubCell"/>
</dbReference>
<comment type="caution">
    <text evidence="12">The sequence shown here is derived from an EMBL/GenBank/DDBJ whole genome shotgun (WGS) entry which is preliminary data.</text>
</comment>
<keyword evidence="9" id="KW-0472">Membrane</keyword>
<feature type="region of interest" description="Disordered" evidence="10">
    <location>
        <begin position="166"/>
        <end position="194"/>
    </location>
</feature>
<comment type="subcellular location">
    <subcellularLocation>
        <location evidence="1">Cell inner membrane</location>
    </subcellularLocation>
</comment>
<evidence type="ECO:0000256" key="3">
    <source>
        <dbReference type="ARBA" id="ARBA00022448"/>
    </source>
</evidence>
<comment type="similarity">
    <text evidence="2">Belongs to the GSP C family.</text>
</comment>
<dbReference type="GO" id="GO:0015627">
    <property type="term" value="C:type II protein secretion system complex"/>
    <property type="evidence" value="ECO:0007669"/>
    <property type="project" value="InterPro"/>
</dbReference>
<name>A0A370DD86_9GAMM</name>
<reference evidence="12 13" key="1">
    <citation type="journal article" date="2018" name="ISME J.">
        <title>Endosymbiont genomes yield clues of tubeworm success.</title>
        <authorList>
            <person name="Li Y."/>
            <person name="Liles M.R."/>
            <person name="Halanych K.M."/>
        </authorList>
    </citation>
    <scope>NUCLEOTIDE SEQUENCE [LARGE SCALE GENOMIC DNA]</scope>
    <source>
        <strain evidence="12">A1464</strain>
    </source>
</reference>
<keyword evidence="8" id="KW-1133">Transmembrane helix</keyword>
<proteinExistence type="inferred from homology"/>
<evidence type="ECO:0000256" key="9">
    <source>
        <dbReference type="ARBA" id="ARBA00023136"/>
    </source>
</evidence>
<evidence type="ECO:0000256" key="2">
    <source>
        <dbReference type="ARBA" id="ARBA00007986"/>
    </source>
</evidence>
<keyword evidence="13" id="KW-1185">Reference proteome</keyword>
<evidence type="ECO:0000256" key="5">
    <source>
        <dbReference type="ARBA" id="ARBA00022519"/>
    </source>
</evidence>
<dbReference type="Proteomes" id="UP000254266">
    <property type="component" value="Unassembled WGS sequence"/>
</dbReference>
<keyword evidence="3" id="KW-0813">Transport</keyword>
<feature type="compositionally biased region" description="Polar residues" evidence="10">
    <location>
        <begin position="179"/>
        <end position="189"/>
    </location>
</feature>
<gene>
    <name evidence="12" type="primary">gspC</name>
    <name evidence="12" type="ORF">DIZ80_11435</name>
</gene>
<dbReference type="SUPFAM" id="SSF50156">
    <property type="entry name" value="PDZ domain-like"/>
    <property type="match status" value="1"/>
</dbReference>
<dbReference type="Pfam" id="PF11356">
    <property type="entry name" value="T2SSC"/>
    <property type="match status" value="1"/>
</dbReference>
<dbReference type="Gene3D" id="2.30.30.830">
    <property type="match status" value="1"/>
</dbReference>
<evidence type="ECO:0000256" key="7">
    <source>
        <dbReference type="ARBA" id="ARBA00022927"/>
    </source>
</evidence>
<evidence type="ECO:0000256" key="10">
    <source>
        <dbReference type="SAM" id="MobiDB-lite"/>
    </source>
</evidence>
<dbReference type="InterPro" id="IPR036034">
    <property type="entry name" value="PDZ_sf"/>
</dbReference>
<organism evidence="12 13">
    <name type="scientific">endosymbiont of Galathealinum brachiosum</name>
    <dbReference type="NCBI Taxonomy" id="2200906"/>
    <lineage>
        <taxon>Bacteria</taxon>
        <taxon>Pseudomonadati</taxon>
        <taxon>Pseudomonadota</taxon>
        <taxon>Gammaproteobacteria</taxon>
        <taxon>sulfur-oxidizing symbionts</taxon>
    </lineage>
</organism>
<evidence type="ECO:0000313" key="13">
    <source>
        <dbReference type="Proteomes" id="UP000254266"/>
    </source>
</evidence>